<dbReference type="AlphaFoldDB" id="A0A6N9TVW1"/>
<accession>A0A6N9TVW1</accession>
<proteinExistence type="predicted"/>
<evidence type="ECO:0000313" key="1">
    <source>
        <dbReference type="EMBL" id="NEA15437.1"/>
    </source>
</evidence>
<protein>
    <submittedName>
        <fullName evidence="1">Uncharacterized protein</fullName>
    </submittedName>
</protein>
<comment type="caution">
    <text evidence="1">The sequence shown here is derived from an EMBL/GenBank/DDBJ whole genome shotgun (WGS) entry which is preliminary data.</text>
</comment>
<name>A0A6N9TVW1_STRHA</name>
<dbReference type="Proteomes" id="UP000471293">
    <property type="component" value="Unassembled WGS sequence"/>
</dbReference>
<reference evidence="1 2" key="1">
    <citation type="submission" date="2020-01" db="EMBL/GenBank/DDBJ databases">
        <title>Insect and environment-associated Actinomycetes.</title>
        <authorList>
            <person name="Currrie C."/>
            <person name="Chevrette M."/>
            <person name="Carlson C."/>
            <person name="Stubbendieck R."/>
            <person name="Wendt-Pienkowski E."/>
        </authorList>
    </citation>
    <scope>NUCLEOTIDE SEQUENCE [LARGE SCALE GENOMIC DNA]</scope>
    <source>
        <strain evidence="1 2">SID11342</strain>
    </source>
</reference>
<dbReference type="EMBL" id="JAAGLQ010000164">
    <property type="protein sequence ID" value="NEA15437.1"/>
    <property type="molecule type" value="Genomic_DNA"/>
</dbReference>
<dbReference type="RefSeq" id="WP_164343352.1">
    <property type="nucleotide sequence ID" value="NZ_JAAGLQ010000164.1"/>
</dbReference>
<sequence>MYRIVVAEQDPATFHGYRLEDLDDKDAAAIREGRMVLAAIVLERRRDGVWVREAEKINLTVPADVVGEYPHFEEIADEETRFWASDMWGATLEAPAGAKALWGRLMSLCTVVETETEPYELGLKHTGYVLIRGSPRSWSRSRLTRRAPPLDWPRPRAERGGAIAIGTECRPTTPTATQGAPSCTGPRCRTARMLVLACGGTRDPWVTGFLGEDNGA</sequence>
<evidence type="ECO:0000313" key="2">
    <source>
        <dbReference type="Proteomes" id="UP000471293"/>
    </source>
</evidence>
<gene>
    <name evidence="1" type="ORF">G3I29_07810</name>
</gene>
<organism evidence="1 2">
    <name type="scientific">Streptomyces halstedii</name>
    <dbReference type="NCBI Taxonomy" id="1944"/>
    <lineage>
        <taxon>Bacteria</taxon>
        <taxon>Bacillati</taxon>
        <taxon>Actinomycetota</taxon>
        <taxon>Actinomycetes</taxon>
        <taxon>Kitasatosporales</taxon>
        <taxon>Streptomycetaceae</taxon>
        <taxon>Streptomyces</taxon>
    </lineage>
</organism>